<dbReference type="STRING" id="28442.SAMN05443574_107146"/>
<evidence type="ECO:0000259" key="11">
    <source>
        <dbReference type="PROSITE" id="PS50893"/>
    </source>
</evidence>
<evidence type="ECO:0000256" key="6">
    <source>
        <dbReference type="ARBA" id="ARBA00038307"/>
    </source>
</evidence>
<organism evidence="12 13">
    <name type="scientific">Haloarcula vallismortis</name>
    <name type="common">Halobacterium vallismortis</name>
    <dbReference type="NCBI Taxonomy" id="28442"/>
    <lineage>
        <taxon>Archaea</taxon>
        <taxon>Methanobacteriati</taxon>
        <taxon>Methanobacteriota</taxon>
        <taxon>Stenosarchaea group</taxon>
        <taxon>Halobacteria</taxon>
        <taxon>Halobacteriales</taxon>
        <taxon>Haloarculaceae</taxon>
        <taxon>Haloarcula</taxon>
    </lineage>
</organism>
<dbReference type="SMART" id="SM00382">
    <property type="entry name" value="AAA"/>
    <property type="match status" value="1"/>
</dbReference>
<comment type="subunit">
    <text evidence="7">The complex is composed of two ATP-binding proteins (WtpC), two transmembrane proteins (WtpB) and a solute-binding protein (WtpA).</text>
</comment>
<evidence type="ECO:0000256" key="3">
    <source>
        <dbReference type="ARBA" id="ARBA00022505"/>
    </source>
</evidence>
<sequence length="364" mass="38790">MNALAVDGLQKTFDGATAVDDISLTVEQGEFFSLIGPSGCGKTTTLRMLAGLITPDAGRVLLNGTDVTDRPARERETNMVFQDLVLFPHMTVAENVGYGLARSGVTEPERGQRVADALALVNLNGFGDRDPADLSGGQRQRVALARALVNDPTILLLDEPLASLDRALREEMQAEFRRIQRDSDTTFLYVTHDQESAMSMSDRIAVMRDGRIVNVGPPRQLYTNPETRFVASFLGDATLLDGDVIRREGPDVVVQTGAGPLRADAGAASDAVGDAVTVAVRPEAVTLGGGDLSGTVTDVAYKGFYEEATVDCGGAELVVRRERNTVAAPDNATSADGGTALPFRVGETVELGVSRAVLVRDERR</sequence>
<dbReference type="InterPro" id="IPR017871">
    <property type="entry name" value="ABC_transporter-like_CS"/>
</dbReference>
<dbReference type="InterPro" id="IPR013611">
    <property type="entry name" value="Transp-assoc_OB_typ2"/>
</dbReference>
<dbReference type="PROSITE" id="PS50893">
    <property type="entry name" value="ABC_TRANSPORTER_2"/>
    <property type="match status" value="1"/>
</dbReference>
<dbReference type="PROSITE" id="PS00211">
    <property type="entry name" value="ABC_TRANSPORTER_1"/>
    <property type="match status" value="1"/>
</dbReference>
<evidence type="ECO:0000256" key="7">
    <source>
        <dbReference type="ARBA" id="ARBA00038781"/>
    </source>
</evidence>
<reference evidence="12 13" key="1">
    <citation type="submission" date="2016-10" db="EMBL/GenBank/DDBJ databases">
        <authorList>
            <person name="de Groot N.N."/>
        </authorList>
    </citation>
    <scope>NUCLEOTIDE SEQUENCE [LARGE SCALE GENOMIC DNA]</scope>
    <source>
        <strain evidence="12 13">DSM 3756</strain>
    </source>
</reference>
<keyword evidence="2" id="KW-0813">Transport</keyword>
<dbReference type="InterPro" id="IPR003593">
    <property type="entry name" value="AAA+_ATPase"/>
</dbReference>
<comment type="catalytic activity">
    <reaction evidence="10">
        <text>tungstate(in) + ATP + H2O = tungstate(out) + ADP + phosphate + H(+)</text>
        <dbReference type="Rhea" id="RHEA:35027"/>
        <dbReference type="ChEBI" id="CHEBI:15377"/>
        <dbReference type="ChEBI" id="CHEBI:15378"/>
        <dbReference type="ChEBI" id="CHEBI:30616"/>
        <dbReference type="ChEBI" id="CHEBI:43474"/>
        <dbReference type="ChEBI" id="CHEBI:46502"/>
        <dbReference type="ChEBI" id="CHEBI:456216"/>
        <dbReference type="EC" id="7.3.2.6"/>
    </reaction>
</comment>
<dbReference type="SUPFAM" id="SSF50331">
    <property type="entry name" value="MOP-like"/>
    <property type="match status" value="1"/>
</dbReference>
<dbReference type="Gene3D" id="2.40.50.100">
    <property type="match status" value="1"/>
</dbReference>
<keyword evidence="4" id="KW-0547">Nucleotide-binding</keyword>
<name>A0A1H2WSD9_HALVA</name>
<evidence type="ECO:0000256" key="2">
    <source>
        <dbReference type="ARBA" id="ARBA00022448"/>
    </source>
</evidence>
<dbReference type="Gene3D" id="3.40.50.300">
    <property type="entry name" value="P-loop containing nucleotide triphosphate hydrolases"/>
    <property type="match status" value="1"/>
</dbReference>
<dbReference type="AlphaFoldDB" id="A0A1H2WSD9"/>
<evidence type="ECO:0000256" key="8">
    <source>
        <dbReference type="ARBA" id="ARBA00039025"/>
    </source>
</evidence>
<dbReference type="PANTHER" id="PTHR42781:SF4">
    <property type="entry name" value="SPERMIDINE_PUTRESCINE IMPORT ATP-BINDING PROTEIN POTA"/>
    <property type="match status" value="1"/>
</dbReference>
<dbReference type="GO" id="GO:0043190">
    <property type="term" value="C:ATP-binding cassette (ABC) transporter complex"/>
    <property type="evidence" value="ECO:0007669"/>
    <property type="project" value="InterPro"/>
</dbReference>
<evidence type="ECO:0000313" key="13">
    <source>
        <dbReference type="Proteomes" id="UP000182573"/>
    </source>
</evidence>
<dbReference type="Pfam" id="PF08402">
    <property type="entry name" value="TOBE_2"/>
    <property type="match status" value="1"/>
</dbReference>
<dbReference type="GO" id="GO:1901238">
    <property type="term" value="F:ABC-type tungstate transporter activity"/>
    <property type="evidence" value="ECO:0007669"/>
    <property type="project" value="UniProtKB-EC"/>
</dbReference>
<keyword evidence="3" id="KW-0500">Molybdenum</keyword>
<proteinExistence type="inferred from homology"/>
<comment type="similarity">
    <text evidence="6">Belongs to the ABC transporter superfamily. Sulfate/tungstate importer (TC 3.A.1.6) family.</text>
</comment>
<evidence type="ECO:0000256" key="5">
    <source>
        <dbReference type="ARBA" id="ARBA00022840"/>
    </source>
</evidence>
<dbReference type="SUPFAM" id="SSF52540">
    <property type="entry name" value="P-loop containing nucleoside triphosphate hydrolases"/>
    <property type="match status" value="1"/>
</dbReference>
<dbReference type="GO" id="GO:0016887">
    <property type="term" value="F:ATP hydrolysis activity"/>
    <property type="evidence" value="ECO:0007669"/>
    <property type="project" value="InterPro"/>
</dbReference>
<evidence type="ECO:0000313" key="12">
    <source>
        <dbReference type="EMBL" id="SDW83467.1"/>
    </source>
</evidence>
<dbReference type="InterPro" id="IPR027417">
    <property type="entry name" value="P-loop_NTPase"/>
</dbReference>
<dbReference type="Pfam" id="PF00005">
    <property type="entry name" value="ABC_tran"/>
    <property type="match status" value="1"/>
</dbReference>
<gene>
    <name evidence="12" type="ORF">SAMN05443574_107146</name>
</gene>
<evidence type="ECO:0000256" key="4">
    <source>
        <dbReference type="ARBA" id="ARBA00022741"/>
    </source>
</evidence>
<accession>A0A1H2WSD9</accession>
<dbReference type="InterPro" id="IPR008995">
    <property type="entry name" value="Mo/tungstate-bd_C_term_dom"/>
</dbReference>
<dbReference type="Proteomes" id="UP000182573">
    <property type="component" value="Unassembled WGS sequence"/>
</dbReference>
<dbReference type="EMBL" id="FNOF01000007">
    <property type="protein sequence ID" value="SDW83467.1"/>
    <property type="molecule type" value="Genomic_DNA"/>
</dbReference>
<dbReference type="GO" id="GO:0005524">
    <property type="term" value="F:ATP binding"/>
    <property type="evidence" value="ECO:0007669"/>
    <property type="project" value="UniProtKB-KW"/>
</dbReference>
<comment type="subcellular location">
    <subcellularLocation>
        <location evidence="1">Cell membrane</location>
        <topology evidence="1">Peripheral membrane protein</topology>
    </subcellularLocation>
</comment>
<protein>
    <recommendedName>
        <fullName evidence="9">Molybdate/tungstate import ATP-binding protein WtpC</fullName>
        <ecNumber evidence="8">7.3.2.6</ecNumber>
    </recommendedName>
</protein>
<evidence type="ECO:0000256" key="10">
    <source>
        <dbReference type="ARBA" id="ARBA00047936"/>
    </source>
</evidence>
<dbReference type="RefSeq" id="WP_004516044.1">
    <property type="nucleotide sequence ID" value="NZ_FNOF01000007.1"/>
</dbReference>
<evidence type="ECO:0000256" key="1">
    <source>
        <dbReference type="ARBA" id="ARBA00004202"/>
    </source>
</evidence>
<dbReference type="InterPro" id="IPR050093">
    <property type="entry name" value="ABC_SmlMolc_Importer"/>
</dbReference>
<keyword evidence="5 12" id="KW-0067">ATP-binding</keyword>
<dbReference type="EC" id="7.3.2.6" evidence="8"/>
<dbReference type="FunFam" id="3.40.50.300:FF:000133">
    <property type="entry name" value="Spermidine/putrescine import ATP-binding protein PotA"/>
    <property type="match status" value="1"/>
</dbReference>
<dbReference type="InterPro" id="IPR003439">
    <property type="entry name" value="ABC_transporter-like_ATP-bd"/>
</dbReference>
<feature type="domain" description="ABC transporter" evidence="11">
    <location>
        <begin position="4"/>
        <end position="234"/>
    </location>
</feature>
<dbReference type="PANTHER" id="PTHR42781">
    <property type="entry name" value="SPERMIDINE/PUTRESCINE IMPORT ATP-BINDING PROTEIN POTA"/>
    <property type="match status" value="1"/>
</dbReference>
<evidence type="ECO:0000256" key="9">
    <source>
        <dbReference type="ARBA" id="ARBA00041133"/>
    </source>
</evidence>